<evidence type="ECO:0000256" key="6">
    <source>
        <dbReference type="ARBA" id="ARBA00022692"/>
    </source>
</evidence>
<evidence type="ECO:0000256" key="3">
    <source>
        <dbReference type="ARBA" id="ARBA00014042"/>
    </source>
</evidence>
<evidence type="ECO:0000256" key="8">
    <source>
        <dbReference type="ARBA" id="ARBA00023136"/>
    </source>
</evidence>
<gene>
    <name evidence="9" type="primary">ecfT</name>
    <name evidence="10" type="ORF">SAMN06296020_11913</name>
</gene>
<dbReference type="RefSeq" id="WP_283410644.1">
    <property type="nucleotide sequence ID" value="NZ_FXUF01000019.1"/>
</dbReference>
<dbReference type="PANTHER" id="PTHR34857">
    <property type="entry name" value="SLL0384 PROTEIN"/>
    <property type="match status" value="1"/>
</dbReference>
<keyword evidence="6 9" id="KW-0812">Transmembrane</keyword>
<dbReference type="Pfam" id="PF02361">
    <property type="entry name" value="CbiQ"/>
    <property type="match status" value="1"/>
</dbReference>
<evidence type="ECO:0000256" key="4">
    <source>
        <dbReference type="ARBA" id="ARBA00022448"/>
    </source>
</evidence>
<evidence type="ECO:0000256" key="9">
    <source>
        <dbReference type="HAMAP-Rule" id="MF_01461"/>
    </source>
</evidence>
<dbReference type="HAMAP" id="MF_01461">
    <property type="entry name" value="EcfT"/>
    <property type="match status" value="1"/>
</dbReference>
<comment type="subcellular location">
    <subcellularLocation>
        <location evidence="1 9">Cell membrane</location>
        <topology evidence="1 9">Multi-pass membrane protein</topology>
    </subcellularLocation>
</comment>
<accession>A0AA45WYM1</accession>
<dbReference type="AlphaFoldDB" id="A0AA45WYM1"/>
<feature type="transmembrane region" description="Helical" evidence="9">
    <location>
        <begin position="42"/>
        <end position="61"/>
    </location>
</feature>
<comment type="caution">
    <text evidence="10">The sequence shown here is derived from an EMBL/GenBank/DDBJ whole genome shotgun (WGS) entry which is preliminary data.</text>
</comment>
<feature type="transmembrane region" description="Helical" evidence="9">
    <location>
        <begin position="246"/>
        <end position="264"/>
    </location>
</feature>
<dbReference type="EMBL" id="FXUF01000019">
    <property type="protein sequence ID" value="SMP69537.1"/>
    <property type="molecule type" value="Genomic_DNA"/>
</dbReference>
<name>A0AA45WYM1_9CLOT</name>
<evidence type="ECO:0000313" key="11">
    <source>
        <dbReference type="Proteomes" id="UP001158066"/>
    </source>
</evidence>
<evidence type="ECO:0000256" key="5">
    <source>
        <dbReference type="ARBA" id="ARBA00022475"/>
    </source>
</evidence>
<comment type="function">
    <text evidence="9">Transmembrane (T) component of an energy-coupling factor (ECF) ABC-transporter complex. Unlike classic ABC transporters this ECF transporter provides the energy necessary to transport a number of different substrates.</text>
</comment>
<protein>
    <recommendedName>
        <fullName evidence="3 9">Energy-coupling factor transporter transmembrane protein EcfT</fullName>
        <shortName evidence="9">ECF transporter T component EcfT</shortName>
    </recommendedName>
</protein>
<evidence type="ECO:0000256" key="7">
    <source>
        <dbReference type="ARBA" id="ARBA00022989"/>
    </source>
</evidence>
<dbReference type="CDD" id="cd16914">
    <property type="entry name" value="EcfT"/>
    <property type="match status" value="1"/>
</dbReference>
<keyword evidence="8 9" id="KW-0472">Membrane</keyword>
<feature type="transmembrane region" description="Helical" evidence="9">
    <location>
        <begin position="73"/>
        <end position="97"/>
    </location>
</feature>
<feature type="transmembrane region" description="Helical" evidence="9">
    <location>
        <begin position="109"/>
        <end position="129"/>
    </location>
</feature>
<comment type="similarity">
    <text evidence="2 9">Belongs to the energy-coupling factor EcfT family.</text>
</comment>
<dbReference type="PANTHER" id="PTHR34857:SF2">
    <property type="entry name" value="SLL0384 PROTEIN"/>
    <property type="match status" value="1"/>
</dbReference>
<reference evidence="10" key="1">
    <citation type="submission" date="2017-05" db="EMBL/GenBank/DDBJ databases">
        <authorList>
            <person name="Varghese N."/>
            <person name="Submissions S."/>
        </authorList>
    </citation>
    <scope>NUCLEOTIDE SEQUENCE</scope>
    <source>
        <strain evidence="10">Su22</strain>
    </source>
</reference>
<evidence type="ECO:0000256" key="2">
    <source>
        <dbReference type="ARBA" id="ARBA00005660"/>
    </source>
</evidence>
<proteinExistence type="inferred from homology"/>
<comment type="subunit">
    <text evidence="9">Forms a stable energy-coupling factor (ECF) transporter complex composed of 2 membrane-embedded substrate-binding proteins (S component), 2 ATP-binding proteins (A component) and 2 transmembrane proteins (T component).</text>
</comment>
<keyword evidence="11" id="KW-1185">Reference proteome</keyword>
<keyword evidence="5 9" id="KW-1003">Cell membrane</keyword>
<organism evidence="10 11">
    <name type="scientific">Anoxynatronum buryatiense</name>
    <dbReference type="NCBI Taxonomy" id="489973"/>
    <lineage>
        <taxon>Bacteria</taxon>
        <taxon>Bacillati</taxon>
        <taxon>Bacillota</taxon>
        <taxon>Clostridia</taxon>
        <taxon>Eubacteriales</taxon>
        <taxon>Clostridiaceae</taxon>
        <taxon>Anoxynatronum</taxon>
    </lineage>
</organism>
<dbReference type="InterPro" id="IPR003339">
    <property type="entry name" value="ABC/ECF_trnsptr_transmembrane"/>
</dbReference>
<sequence>MLKDITIGQHYPTGSLIHRLDPRTKIIGTFVFMAGLFMIRDFKAYLVVMALLLMVITGSKVPLRYVLKGLRPLMVLIMVTFFINLFMTRGTVFFQLGPVNMTWEGLRQGVFMALRLIFLIMGTSMLTLTTSPITLTDGIEHLLNPLKRVGVPAHELAMMMTIALRFIPTLLEETDKIMKAQMARGADFESGNLIHRAQSLVPLLVPLFISSFRRADDLAMAMEARCYRGGENRTRMKALKWQQADAAGLVLMSAFMGIMLWLRWY</sequence>
<dbReference type="GO" id="GO:0022857">
    <property type="term" value="F:transmembrane transporter activity"/>
    <property type="evidence" value="ECO:0007669"/>
    <property type="project" value="UniProtKB-UniRule"/>
</dbReference>
<keyword evidence="4 9" id="KW-0813">Transport</keyword>
<dbReference type="InterPro" id="IPR051611">
    <property type="entry name" value="ECF_transporter_component"/>
</dbReference>
<dbReference type="InterPro" id="IPR024919">
    <property type="entry name" value="EcfT"/>
</dbReference>
<dbReference type="GO" id="GO:0005886">
    <property type="term" value="C:plasma membrane"/>
    <property type="evidence" value="ECO:0007669"/>
    <property type="project" value="UniProtKB-SubCell"/>
</dbReference>
<dbReference type="Proteomes" id="UP001158066">
    <property type="component" value="Unassembled WGS sequence"/>
</dbReference>
<evidence type="ECO:0000256" key="1">
    <source>
        <dbReference type="ARBA" id="ARBA00004651"/>
    </source>
</evidence>
<keyword evidence="7 9" id="KW-1133">Transmembrane helix</keyword>
<evidence type="ECO:0000313" key="10">
    <source>
        <dbReference type="EMBL" id="SMP69537.1"/>
    </source>
</evidence>